<dbReference type="GO" id="GO:0003678">
    <property type="term" value="F:DNA helicase activity"/>
    <property type="evidence" value="ECO:0007669"/>
    <property type="project" value="UniProtKB-EC"/>
</dbReference>
<dbReference type="GO" id="GO:0006281">
    <property type="term" value="P:DNA repair"/>
    <property type="evidence" value="ECO:0007669"/>
    <property type="project" value="UniProtKB-KW"/>
</dbReference>
<dbReference type="AlphaFoldDB" id="A0A5B8R828"/>
<evidence type="ECO:0000256" key="1">
    <source>
        <dbReference type="ARBA" id="ARBA00022485"/>
    </source>
</evidence>
<sequence>MIGEHARDALGGDGALARAVDGFSPRGEQQTMAEAVGGVIEEGGVLVAEAGTGTGKTFAYLVPALLSGQKVIVSTGTRTLQDQLYHRDLPLVSRALEHPVRRALLKGRSNYLCLYRMEAAAAEGRFDSREEASRFQRIREWAGQTRSGDLAEAPVAGIEGGLLGKVTSTPDNCLGQECPFHAECHLMEARRRAQEADVVVVNHHLLMADWAVRDGGFGEVLPAADAWILDEAHQLPDTAAQFFGLSVSSRQLVELARDARVEQVREAKEATDIADAAEALQKAVLDFRLTLGSAGRREPWAGIAGEETVTDAVATVRERLAGLHEHLAPHAQRGKGVESVWRRAAELQDALGSFLEGGDDDEQVQWFETHQQSFILRLTPLEVAGTFRKQMAKHPGSWVFTSATLSVGGRFEHYIARLGLGEPQTLRLESPFDYEHNALLYVPGKLPPPNAPDYLERFLVMVEWTLRESRGRAFVLFTSHRALRAAAEYLRERTDHPLLVQGEAAQARLLERFREAGDAVLLGTQSFWEGVDVRGEALSCVIIDRLPFASPSDPVTQARIEALRSGEGNPFAHFQLPQAVIALRQGVGRLIRDASDKGVLVIGDNRVVTKGYGRVFLDSLPPMPLTRSFRQVQAFFAAMGEAAADTDERDSSPA</sequence>
<gene>
    <name evidence="8" type="primary">dinG</name>
    <name evidence="8" type="ORF">KBTEX_01599</name>
</gene>
<dbReference type="SUPFAM" id="SSF52540">
    <property type="entry name" value="P-loop containing nucleoside triphosphate hydrolases"/>
    <property type="match status" value="2"/>
</dbReference>
<keyword evidence="5" id="KW-0067">ATP-binding</keyword>
<evidence type="ECO:0000259" key="7">
    <source>
        <dbReference type="PROSITE" id="PS51193"/>
    </source>
</evidence>
<keyword evidence="8" id="KW-0347">Helicase</keyword>
<dbReference type="EC" id="3.6.4.12" evidence="8"/>
<proteinExistence type="predicted"/>
<keyword evidence="3" id="KW-0227">DNA damage</keyword>
<keyword evidence="1" id="KW-0408">Iron</keyword>
<dbReference type="PANTHER" id="PTHR11472">
    <property type="entry name" value="DNA REPAIR DEAD HELICASE RAD3/XP-D SUBFAMILY MEMBER"/>
    <property type="match status" value="1"/>
</dbReference>
<dbReference type="Gene3D" id="3.40.50.300">
    <property type="entry name" value="P-loop containing nucleotide triphosphate hydrolases"/>
    <property type="match status" value="2"/>
</dbReference>
<dbReference type="PROSITE" id="PS51193">
    <property type="entry name" value="HELICASE_ATP_BIND_2"/>
    <property type="match status" value="1"/>
</dbReference>
<dbReference type="InterPro" id="IPR045028">
    <property type="entry name" value="DinG/Rad3-like"/>
</dbReference>
<feature type="domain" description="Helicase ATP-binding" evidence="7">
    <location>
        <begin position="15"/>
        <end position="277"/>
    </location>
</feature>
<reference evidence="8" key="1">
    <citation type="submission" date="2019-06" db="EMBL/GenBank/DDBJ databases">
        <authorList>
            <person name="Murdoch R.W."/>
            <person name="Fathepure B."/>
        </authorList>
    </citation>
    <scope>NUCLEOTIDE SEQUENCE</scope>
</reference>
<dbReference type="InterPro" id="IPR027417">
    <property type="entry name" value="P-loop_NTPase"/>
</dbReference>
<dbReference type="SMART" id="SM00491">
    <property type="entry name" value="HELICc2"/>
    <property type="match status" value="1"/>
</dbReference>
<dbReference type="GO" id="GO:0005524">
    <property type="term" value="F:ATP binding"/>
    <property type="evidence" value="ECO:0007669"/>
    <property type="project" value="UniProtKB-KW"/>
</dbReference>
<dbReference type="SMART" id="SM00488">
    <property type="entry name" value="DEXDc2"/>
    <property type="match status" value="1"/>
</dbReference>
<evidence type="ECO:0000256" key="2">
    <source>
        <dbReference type="ARBA" id="ARBA00022741"/>
    </source>
</evidence>
<keyword evidence="4 8" id="KW-0378">Hydrolase</keyword>
<accession>A0A5B8R828</accession>
<evidence type="ECO:0000256" key="3">
    <source>
        <dbReference type="ARBA" id="ARBA00022763"/>
    </source>
</evidence>
<dbReference type="EMBL" id="MN079098">
    <property type="protein sequence ID" value="QEA05279.1"/>
    <property type="molecule type" value="Genomic_DNA"/>
</dbReference>
<dbReference type="InterPro" id="IPR014013">
    <property type="entry name" value="Helic_SF1/SF2_ATP-bd_DinG/Rad3"/>
</dbReference>
<organism evidence="8">
    <name type="scientific">uncultured organism</name>
    <dbReference type="NCBI Taxonomy" id="155900"/>
    <lineage>
        <taxon>unclassified sequences</taxon>
        <taxon>environmental samples</taxon>
    </lineage>
</organism>
<dbReference type="GO" id="GO:0003676">
    <property type="term" value="F:nucleic acid binding"/>
    <property type="evidence" value="ECO:0007669"/>
    <property type="project" value="InterPro"/>
</dbReference>
<dbReference type="Pfam" id="PF00270">
    <property type="entry name" value="DEAD"/>
    <property type="match status" value="1"/>
</dbReference>
<protein>
    <submittedName>
        <fullName evidence="8">Putative ATP-dependent helicase DinG</fullName>
        <ecNumber evidence="8">3.6.4.12</ecNumber>
    </submittedName>
</protein>
<evidence type="ECO:0000256" key="5">
    <source>
        <dbReference type="ARBA" id="ARBA00022840"/>
    </source>
</evidence>
<dbReference type="InterPro" id="IPR006554">
    <property type="entry name" value="Helicase-like_DEXD_c2"/>
</dbReference>
<dbReference type="PANTHER" id="PTHR11472:SF34">
    <property type="entry name" value="REGULATOR OF TELOMERE ELONGATION HELICASE 1"/>
    <property type="match status" value="1"/>
</dbReference>
<keyword evidence="2" id="KW-0547">Nucleotide-binding</keyword>
<evidence type="ECO:0000313" key="8">
    <source>
        <dbReference type="EMBL" id="QEA05279.1"/>
    </source>
</evidence>
<keyword evidence="1" id="KW-0479">Metal-binding</keyword>
<dbReference type="GO" id="GO:0016818">
    <property type="term" value="F:hydrolase activity, acting on acid anhydrides, in phosphorus-containing anhydrides"/>
    <property type="evidence" value="ECO:0007669"/>
    <property type="project" value="InterPro"/>
</dbReference>
<evidence type="ECO:0000256" key="4">
    <source>
        <dbReference type="ARBA" id="ARBA00022801"/>
    </source>
</evidence>
<evidence type="ECO:0000256" key="6">
    <source>
        <dbReference type="ARBA" id="ARBA00023204"/>
    </source>
</evidence>
<dbReference type="InterPro" id="IPR006555">
    <property type="entry name" value="ATP-dep_Helicase_C"/>
</dbReference>
<keyword evidence="1" id="KW-0004">4Fe-4S</keyword>
<keyword evidence="1" id="KW-0411">Iron-sulfur</keyword>
<dbReference type="InterPro" id="IPR011545">
    <property type="entry name" value="DEAD/DEAH_box_helicase_dom"/>
</dbReference>
<dbReference type="GO" id="GO:0051539">
    <property type="term" value="F:4 iron, 4 sulfur cluster binding"/>
    <property type="evidence" value="ECO:0007669"/>
    <property type="project" value="UniProtKB-KW"/>
</dbReference>
<name>A0A5B8R828_9ZZZZ</name>
<keyword evidence="6" id="KW-0234">DNA repair</keyword>
<dbReference type="Pfam" id="PF13307">
    <property type="entry name" value="Helicase_C_2"/>
    <property type="match status" value="1"/>
</dbReference>